<evidence type="ECO:0000256" key="8">
    <source>
        <dbReference type="ARBA" id="ARBA00022777"/>
    </source>
</evidence>
<dbReference type="PANTHER" id="PTHR45436">
    <property type="entry name" value="SENSOR HISTIDINE KINASE YKOH"/>
    <property type="match status" value="1"/>
</dbReference>
<dbReference type="GO" id="GO:0005524">
    <property type="term" value="F:ATP binding"/>
    <property type="evidence" value="ECO:0007669"/>
    <property type="project" value="UniProtKB-KW"/>
</dbReference>
<dbReference type="RefSeq" id="WP_183795389.1">
    <property type="nucleotide sequence ID" value="NZ_JACIDU010000027.1"/>
</dbReference>
<dbReference type="InterPro" id="IPR036097">
    <property type="entry name" value="HisK_dim/P_sf"/>
</dbReference>
<gene>
    <name evidence="16" type="ORF">GGQ66_004275</name>
</gene>
<keyword evidence="17" id="KW-1185">Reference proteome</keyword>
<dbReference type="Proteomes" id="UP000584824">
    <property type="component" value="Unassembled WGS sequence"/>
</dbReference>
<dbReference type="Pfam" id="PF08521">
    <property type="entry name" value="2CSK_N"/>
    <property type="match status" value="1"/>
</dbReference>
<dbReference type="SMART" id="SM00388">
    <property type="entry name" value="HisKA"/>
    <property type="match status" value="1"/>
</dbReference>
<dbReference type="Gene3D" id="3.30.565.10">
    <property type="entry name" value="Histidine kinase-like ATPase, C-terminal domain"/>
    <property type="match status" value="1"/>
</dbReference>
<dbReference type="Gene3D" id="1.20.5.1040">
    <property type="entry name" value="Sensor protein qsec"/>
    <property type="match status" value="1"/>
</dbReference>
<keyword evidence="6 13" id="KW-0812">Transmembrane</keyword>
<name>A0A7W6K5W5_9HYPH</name>
<dbReference type="CDD" id="cd00075">
    <property type="entry name" value="HATPase"/>
    <property type="match status" value="1"/>
</dbReference>
<dbReference type="PROSITE" id="PS50109">
    <property type="entry name" value="HIS_KIN"/>
    <property type="match status" value="1"/>
</dbReference>
<keyword evidence="4" id="KW-0597">Phosphoprotein</keyword>
<dbReference type="PROSITE" id="PS50885">
    <property type="entry name" value="HAMP"/>
    <property type="match status" value="1"/>
</dbReference>
<sequence length="455" mass="49695">MRMFTSLQARLAIAIGLSVTLLWLAAAAVTAHRVGREMEEVFDDGLKATAQRILPIIRHDLREGRQRKDAPPGHDDEDDDDARPARIGREARYGEDVTFIVRDRDGQILLGSRNADAAIFPAFEKRGFLRTATHRLYYDTSPDRNLTIAVAEPLEQRQKLSRKMLFGLLAPLLVVIPISLLTILYSVRRSLRPVQVLQQDLAHRGVQDLSPLPDGGLPSELSPISAGINQLLERLKAAFNAERSFAANAAHELRTPVAGAIAQAQRIRSETQEEQTGQRAAEIETTLKRLMRMSEKLMQLARAEGGRLRADEPSDLRMVLKMVIQDFARAGEARIVSSVPDVPVPSLLDPDAVGILARNLIENALKHGADGGRVDVALEADGVLRVANDGPVLPPEAMEKLMRRFERGNGKIGGIGLGLSIVKVICDRAGADISVTSPRAIGKDGVEVKVTIPLA</sequence>
<keyword evidence="13" id="KW-0472">Membrane</keyword>
<protein>
    <recommendedName>
        <fullName evidence="3">histidine kinase</fullName>
        <ecNumber evidence="3">2.7.13.3</ecNumber>
    </recommendedName>
</protein>
<evidence type="ECO:0000259" key="14">
    <source>
        <dbReference type="PROSITE" id="PS50109"/>
    </source>
</evidence>
<evidence type="ECO:0000256" key="12">
    <source>
        <dbReference type="SAM" id="MobiDB-lite"/>
    </source>
</evidence>
<reference evidence="16 17" key="1">
    <citation type="submission" date="2020-08" db="EMBL/GenBank/DDBJ databases">
        <title>Genomic Encyclopedia of Type Strains, Phase IV (KMG-IV): sequencing the most valuable type-strain genomes for metagenomic binning, comparative biology and taxonomic classification.</title>
        <authorList>
            <person name="Goeker M."/>
        </authorList>
    </citation>
    <scope>NUCLEOTIDE SEQUENCE [LARGE SCALE GENOMIC DNA]</scope>
    <source>
        <strain evidence="16 17">DSM 26385</strain>
    </source>
</reference>
<accession>A0A7W6K5W5</accession>
<dbReference type="SMART" id="SM00387">
    <property type="entry name" value="HATPase_c"/>
    <property type="match status" value="1"/>
</dbReference>
<dbReference type="InterPro" id="IPR036890">
    <property type="entry name" value="HATPase_C_sf"/>
</dbReference>
<keyword evidence="7" id="KW-0547">Nucleotide-binding</keyword>
<comment type="subcellular location">
    <subcellularLocation>
        <location evidence="2">Membrane</location>
        <topology evidence="2">Multi-pass membrane protein</topology>
    </subcellularLocation>
</comment>
<evidence type="ECO:0000256" key="3">
    <source>
        <dbReference type="ARBA" id="ARBA00012438"/>
    </source>
</evidence>
<evidence type="ECO:0000259" key="15">
    <source>
        <dbReference type="PROSITE" id="PS50885"/>
    </source>
</evidence>
<keyword evidence="10 13" id="KW-1133">Transmembrane helix</keyword>
<feature type="region of interest" description="Disordered" evidence="12">
    <location>
        <begin position="61"/>
        <end position="87"/>
    </location>
</feature>
<evidence type="ECO:0000256" key="4">
    <source>
        <dbReference type="ARBA" id="ARBA00022553"/>
    </source>
</evidence>
<evidence type="ECO:0000313" key="16">
    <source>
        <dbReference type="EMBL" id="MBB4105687.1"/>
    </source>
</evidence>
<feature type="domain" description="Histidine kinase" evidence="14">
    <location>
        <begin position="248"/>
        <end position="455"/>
    </location>
</feature>
<dbReference type="SUPFAM" id="SSF47384">
    <property type="entry name" value="Homodimeric domain of signal transducing histidine kinase"/>
    <property type="match status" value="1"/>
</dbReference>
<keyword evidence="9" id="KW-0067">ATP-binding</keyword>
<keyword evidence="8 16" id="KW-0418">Kinase</keyword>
<dbReference type="InterPro" id="IPR005467">
    <property type="entry name" value="His_kinase_dom"/>
</dbReference>
<dbReference type="InterPro" id="IPR003594">
    <property type="entry name" value="HATPase_dom"/>
</dbReference>
<comment type="caution">
    <text evidence="16">The sequence shown here is derived from an EMBL/GenBank/DDBJ whole genome shotgun (WGS) entry which is preliminary data.</text>
</comment>
<dbReference type="Pfam" id="PF02518">
    <property type="entry name" value="HATPase_c"/>
    <property type="match status" value="1"/>
</dbReference>
<evidence type="ECO:0000256" key="11">
    <source>
        <dbReference type="ARBA" id="ARBA00023012"/>
    </source>
</evidence>
<dbReference type="InterPro" id="IPR013727">
    <property type="entry name" value="2CSK_N"/>
</dbReference>
<dbReference type="GO" id="GO:0005886">
    <property type="term" value="C:plasma membrane"/>
    <property type="evidence" value="ECO:0007669"/>
    <property type="project" value="TreeGrafter"/>
</dbReference>
<dbReference type="EMBL" id="JACIDU010000027">
    <property type="protein sequence ID" value="MBB4105687.1"/>
    <property type="molecule type" value="Genomic_DNA"/>
</dbReference>
<dbReference type="Gene3D" id="1.10.287.130">
    <property type="match status" value="1"/>
</dbReference>
<feature type="domain" description="HAMP" evidence="15">
    <location>
        <begin position="188"/>
        <end position="240"/>
    </location>
</feature>
<feature type="compositionally biased region" description="Basic and acidic residues" evidence="12">
    <location>
        <begin position="61"/>
        <end position="74"/>
    </location>
</feature>
<evidence type="ECO:0000256" key="1">
    <source>
        <dbReference type="ARBA" id="ARBA00000085"/>
    </source>
</evidence>
<evidence type="ECO:0000256" key="9">
    <source>
        <dbReference type="ARBA" id="ARBA00022840"/>
    </source>
</evidence>
<dbReference type="PANTHER" id="PTHR45436:SF14">
    <property type="entry name" value="SENSOR PROTEIN QSEC"/>
    <property type="match status" value="1"/>
</dbReference>
<evidence type="ECO:0000256" key="13">
    <source>
        <dbReference type="SAM" id="Phobius"/>
    </source>
</evidence>
<keyword evidence="11" id="KW-0902">Two-component regulatory system</keyword>
<dbReference type="SUPFAM" id="SSF55874">
    <property type="entry name" value="ATPase domain of HSP90 chaperone/DNA topoisomerase II/histidine kinase"/>
    <property type="match status" value="1"/>
</dbReference>
<evidence type="ECO:0000256" key="7">
    <source>
        <dbReference type="ARBA" id="ARBA00022741"/>
    </source>
</evidence>
<dbReference type="InterPro" id="IPR003661">
    <property type="entry name" value="HisK_dim/P_dom"/>
</dbReference>
<dbReference type="Pfam" id="PF00512">
    <property type="entry name" value="HisKA"/>
    <property type="match status" value="1"/>
</dbReference>
<dbReference type="AlphaFoldDB" id="A0A7W6K5W5"/>
<organism evidence="16 17">
    <name type="scientific">Allorhizobium borbori</name>
    <dbReference type="NCBI Taxonomy" id="485907"/>
    <lineage>
        <taxon>Bacteria</taxon>
        <taxon>Pseudomonadati</taxon>
        <taxon>Pseudomonadota</taxon>
        <taxon>Alphaproteobacteria</taxon>
        <taxon>Hyphomicrobiales</taxon>
        <taxon>Rhizobiaceae</taxon>
        <taxon>Rhizobium/Agrobacterium group</taxon>
        <taxon>Allorhizobium</taxon>
    </lineage>
</organism>
<dbReference type="InterPro" id="IPR003660">
    <property type="entry name" value="HAMP_dom"/>
</dbReference>
<evidence type="ECO:0000256" key="5">
    <source>
        <dbReference type="ARBA" id="ARBA00022679"/>
    </source>
</evidence>
<evidence type="ECO:0000256" key="2">
    <source>
        <dbReference type="ARBA" id="ARBA00004141"/>
    </source>
</evidence>
<dbReference type="GO" id="GO:0000155">
    <property type="term" value="F:phosphorelay sensor kinase activity"/>
    <property type="evidence" value="ECO:0007669"/>
    <property type="project" value="InterPro"/>
</dbReference>
<proteinExistence type="predicted"/>
<keyword evidence="5 16" id="KW-0808">Transferase</keyword>
<dbReference type="InterPro" id="IPR050428">
    <property type="entry name" value="TCS_sensor_his_kinase"/>
</dbReference>
<dbReference type="CDD" id="cd00082">
    <property type="entry name" value="HisKA"/>
    <property type="match status" value="1"/>
</dbReference>
<evidence type="ECO:0000313" key="17">
    <source>
        <dbReference type="Proteomes" id="UP000584824"/>
    </source>
</evidence>
<evidence type="ECO:0000256" key="6">
    <source>
        <dbReference type="ARBA" id="ARBA00022692"/>
    </source>
</evidence>
<comment type="catalytic activity">
    <reaction evidence="1">
        <text>ATP + protein L-histidine = ADP + protein N-phospho-L-histidine.</text>
        <dbReference type="EC" id="2.7.13.3"/>
    </reaction>
</comment>
<feature type="transmembrane region" description="Helical" evidence="13">
    <location>
        <begin position="164"/>
        <end position="187"/>
    </location>
</feature>
<dbReference type="EC" id="2.7.13.3" evidence="3"/>
<evidence type="ECO:0000256" key="10">
    <source>
        <dbReference type="ARBA" id="ARBA00022989"/>
    </source>
</evidence>